<dbReference type="Proteomes" id="UP001497623">
    <property type="component" value="Unassembled WGS sequence"/>
</dbReference>
<name>A0AAV2SDH4_MEGNR</name>
<evidence type="ECO:0000313" key="2">
    <source>
        <dbReference type="EMBL" id="CAL4179852.1"/>
    </source>
</evidence>
<sequence>TDGNQHTLQSDYLPPFEPSRQHQQLEGSHGLTLPLNTNVGGAHSRADSSFHNLSGSEVRPHYITVTETVTTTVTQRCQLHGGPSPQIPNHPIISTCPPPPPCPT</sequence>
<comment type="caution">
    <text evidence="2">The sequence shown here is derived from an EMBL/GenBank/DDBJ whole genome shotgun (WGS) entry which is preliminary data.</text>
</comment>
<proteinExistence type="predicted"/>
<keyword evidence="3" id="KW-1185">Reference proteome</keyword>
<evidence type="ECO:0000313" key="3">
    <source>
        <dbReference type="Proteomes" id="UP001497623"/>
    </source>
</evidence>
<accession>A0AAV2SDH4</accession>
<protein>
    <submittedName>
        <fullName evidence="2">Uncharacterized protein</fullName>
    </submittedName>
</protein>
<feature type="region of interest" description="Disordered" evidence="1">
    <location>
        <begin position="81"/>
        <end position="104"/>
    </location>
</feature>
<feature type="non-terminal residue" evidence="2">
    <location>
        <position position="1"/>
    </location>
</feature>
<feature type="compositionally biased region" description="Polar residues" evidence="1">
    <location>
        <begin position="1"/>
        <end position="10"/>
    </location>
</feature>
<evidence type="ECO:0000256" key="1">
    <source>
        <dbReference type="SAM" id="MobiDB-lite"/>
    </source>
</evidence>
<dbReference type="EMBL" id="CAXKWB010057773">
    <property type="protein sequence ID" value="CAL4179852.1"/>
    <property type="molecule type" value="Genomic_DNA"/>
</dbReference>
<reference evidence="2 3" key="1">
    <citation type="submission" date="2024-05" db="EMBL/GenBank/DDBJ databases">
        <authorList>
            <person name="Wallberg A."/>
        </authorList>
    </citation>
    <scope>NUCLEOTIDE SEQUENCE [LARGE SCALE GENOMIC DNA]</scope>
</reference>
<gene>
    <name evidence="2" type="ORF">MNOR_LOCUS35236</name>
</gene>
<feature type="non-terminal residue" evidence="2">
    <location>
        <position position="104"/>
    </location>
</feature>
<feature type="region of interest" description="Disordered" evidence="1">
    <location>
        <begin position="1"/>
        <end position="53"/>
    </location>
</feature>
<dbReference type="AlphaFoldDB" id="A0AAV2SDH4"/>
<organism evidence="2 3">
    <name type="scientific">Meganyctiphanes norvegica</name>
    <name type="common">Northern krill</name>
    <name type="synonym">Thysanopoda norvegica</name>
    <dbReference type="NCBI Taxonomy" id="48144"/>
    <lineage>
        <taxon>Eukaryota</taxon>
        <taxon>Metazoa</taxon>
        <taxon>Ecdysozoa</taxon>
        <taxon>Arthropoda</taxon>
        <taxon>Crustacea</taxon>
        <taxon>Multicrustacea</taxon>
        <taxon>Malacostraca</taxon>
        <taxon>Eumalacostraca</taxon>
        <taxon>Eucarida</taxon>
        <taxon>Euphausiacea</taxon>
        <taxon>Euphausiidae</taxon>
        <taxon>Meganyctiphanes</taxon>
    </lineage>
</organism>